<accession>A0ACB8AUZ7</accession>
<name>A0ACB8AUZ7_9AGAM</name>
<evidence type="ECO:0000313" key="1">
    <source>
        <dbReference type="EMBL" id="KAH7916853.1"/>
    </source>
</evidence>
<protein>
    <submittedName>
        <fullName evidence="1">Uncharacterized protein</fullName>
    </submittedName>
</protein>
<dbReference type="EMBL" id="MU267540">
    <property type="protein sequence ID" value="KAH7916853.1"/>
    <property type="molecule type" value="Genomic_DNA"/>
</dbReference>
<keyword evidence="2" id="KW-1185">Reference proteome</keyword>
<gene>
    <name evidence="1" type="ORF">BV22DRAFT_1135973</name>
</gene>
<dbReference type="Proteomes" id="UP000790709">
    <property type="component" value="Unassembled WGS sequence"/>
</dbReference>
<feature type="non-terminal residue" evidence="1">
    <location>
        <position position="259"/>
    </location>
</feature>
<evidence type="ECO:0000313" key="2">
    <source>
        <dbReference type="Proteomes" id="UP000790709"/>
    </source>
</evidence>
<sequence>MAIQILGEYARPTGKSKHTPANDIESIIYVFIWICICYEGPGGAVRQDVGVHETALEPWVSAKSFPEVLRLSWTKAGQAGDPGGTLDDFTAYHEPLVPLAKELFRLIHLQRQYEQNLEKNLVIRLGSEPNPPSSSAQLECPPLSSLGRSQSPSLEHPPSPSLEHPPSPSLEHPPSPAQPNHTPSSAQPERPPSSARPERPPSPVLECPPFPAHHERPHSPAQPERPPPSERPPPPVLERPPSPAHHKCPRSPAQRSPPS</sequence>
<proteinExistence type="predicted"/>
<reference evidence="1" key="1">
    <citation type="journal article" date="2021" name="New Phytol.">
        <title>Evolutionary innovations through gain and loss of genes in the ectomycorrhizal Boletales.</title>
        <authorList>
            <person name="Wu G."/>
            <person name="Miyauchi S."/>
            <person name="Morin E."/>
            <person name="Kuo A."/>
            <person name="Drula E."/>
            <person name="Varga T."/>
            <person name="Kohler A."/>
            <person name="Feng B."/>
            <person name="Cao Y."/>
            <person name="Lipzen A."/>
            <person name="Daum C."/>
            <person name="Hundley H."/>
            <person name="Pangilinan J."/>
            <person name="Johnson J."/>
            <person name="Barry K."/>
            <person name="LaButti K."/>
            <person name="Ng V."/>
            <person name="Ahrendt S."/>
            <person name="Min B."/>
            <person name="Choi I.G."/>
            <person name="Park H."/>
            <person name="Plett J.M."/>
            <person name="Magnuson J."/>
            <person name="Spatafora J.W."/>
            <person name="Nagy L.G."/>
            <person name="Henrissat B."/>
            <person name="Grigoriev I.V."/>
            <person name="Yang Z.L."/>
            <person name="Xu J."/>
            <person name="Martin F.M."/>
        </authorList>
    </citation>
    <scope>NUCLEOTIDE SEQUENCE</scope>
    <source>
        <strain evidence="1">KUC20120723A-06</strain>
    </source>
</reference>
<comment type="caution">
    <text evidence="1">The sequence shown here is derived from an EMBL/GenBank/DDBJ whole genome shotgun (WGS) entry which is preliminary data.</text>
</comment>
<organism evidence="1 2">
    <name type="scientific">Leucogyrophana mollusca</name>
    <dbReference type="NCBI Taxonomy" id="85980"/>
    <lineage>
        <taxon>Eukaryota</taxon>
        <taxon>Fungi</taxon>
        <taxon>Dikarya</taxon>
        <taxon>Basidiomycota</taxon>
        <taxon>Agaricomycotina</taxon>
        <taxon>Agaricomycetes</taxon>
        <taxon>Agaricomycetidae</taxon>
        <taxon>Boletales</taxon>
        <taxon>Boletales incertae sedis</taxon>
        <taxon>Leucogyrophana</taxon>
    </lineage>
</organism>